<accession>A0A917RX84</accession>
<organism evidence="2 3">
    <name type="scientific">Sporolactobacillus putidus</name>
    <dbReference type="NCBI Taxonomy" id="492735"/>
    <lineage>
        <taxon>Bacteria</taxon>
        <taxon>Bacillati</taxon>
        <taxon>Bacillota</taxon>
        <taxon>Bacilli</taxon>
        <taxon>Bacillales</taxon>
        <taxon>Sporolactobacillaceae</taxon>
        <taxon>Sporolactobacillus</taxon>
    </lineage>
</organism>
<comment type="caution">
    <text evidence="2">The sequence shown here is derived from an EMBL/GenBank/DDBJ whole genome shotgun (WGS) entry which is preliminary data.</text>
</comment>
<feature type="region of interest" description="Disordered" evidence="1">
    <location>
        <begin position="77"/>
        <end position="96"/>
    </location>
</feature>
<evidence type="ECO:0000313" key="3">
    <source>
        <dbReference type="Proteomes" id="UP000654670"/>
    </source>
</evidence>
<keyword evidence="3" id="KW-1185">Reference proteome</keyword>
<dbReference type="EMBL" id="BMOK01000001">
    <property type="protein sequence ID" value="GGL42485.1"/>
    <property type="molecule type" value="Genomic_DNA"/>
</dbReference>
<dbReference type="RefSeq" id="WP_188801164.1">
    <property type="nucleotide sequence ID" value="NZ_BMOK01000001.1"/>
</dbReference>
<reference evidence="2" key="2">
    <citation type="submission" date="2020-09" db="EMBL/GenBank/DDBJ databases">
        <authorList>
            <person name="Sun Q."/>
            <person name="Ohkuma M."/>
        </authorList>
    </citation>
    <scope>NUCLEOTIDE SEQUENCE</scope>
    <source>
        <strain evidence="2">JCM 15325</strain>
    </source>
</reference>
<evidence type="ECO:0000313" key="2">
    <source>
        <dbReference type="EMBL" id="GGL42485.1"/>
    </source>
</evidence>
<feature type="region of interest" description="Disordered" evidence="1">
    <location>
        <begin position="1"/>
        <end position="61"/>
    </location>
</feature>
<dbReference type="Proteomes" id="UP000654670">
    <property type="component" value="Unassembled WGS sequence"/>
</dbReference>
<gene>
    <name evidence="2" type="ORF">GCM10007968_03020</name>
</gene>
<protein>
    <submittedName>
        <fullName evidence="2">Uncharacterized protein</fullName>
    </submittedName>
</protein>
<proteinExistence type="predicted"/>
<reference evidence="2" key="1">
    <citation type="journal article" date="2014" name="Int. J. Syst. Evol. Microbiol.">
        <title>Complete genome sequence of Corynebacterium casei LMG S-19264T (=DSM 44701T), isolated from a smear-ripened cheese.</title>
        <authorList>
            <consortium name="US DOE Joint Genome Institute (JGI-PGF)"/>
            <person name="Walter F."/>
            <person name="Albersmeier A."/>
            <person name="Kalinowski J."/>
            <person name="Ruckert C."/>
        </authorList>
    </citation>
    <scope>NUCLEOTIDE SEQUENCE</scope>
    <source>
        <strain evidence="2">JCM 15325</strain>
    </source>
</reference>
<name>A0A917RX84_9BACL</name>
<dbReference type="AlphaFoldDB" id="A0A917RX84"/>
<sequence length="143" mass="15978">MAYSDDNRPLSAANPFFHDPASFGGGTQQRNNFYFPPRPLAAGSQAGGPSETPFPYPYTNETAAPFMENSFEWYDPVKSGGGRMPGRPPETGGAGRLEHRLIMAEKRLERFERDLERIDRRLRVVERRLGFPIPPGGIPGMPR</sequence>
<evidence type="ECO:0000256" key="1">
    <source>
        <dbReference type="SAM" id="MobiDB-lite"/>
    </source>
</evidence>